<dbReference type="PANTHER" id="PTHR43667">
    <property type="entry name" value="CYCLOPROPANE-FATTY-ACYL-PHOSPHOLIPID SYNTHASE"/>
    <property type="match status" value="1"/>
</dbReference>
<comment type="similarity">
    <text evidence="1">Belongs to the CFA/CMAS family.</text>
</comment>
<evidence type="ECO:0000313" key="7">
    <source>
        <dbReference type="Proteomes" id="UP001611548"/>
    </source>
</evidence>
<gene>
    <name evidence="6" type="ORF">ACH429_03325</name>
</gene>
<dbReference type="RefSeq" id="WP_398717980.1">
    <property type="nucleotide sequence ID" value="NZ_JBIRWE010000001.1"/>
</dbReference>
<evidence type="ECO:0000256" key="4">
    <source>
        <dbReference type="ARBA" id="ARBA00022691"/>
    </source>
</evidence>
<comment type="caution">
    <text evidence="6">The sequence shown here is derived from an EMBL/GenBank/DDBJ whole genome shotgun (WGS) entry which is preliminary data.</text>
</comment>
<evidence type="ECO:0000256" key="5">
    <source>
        <dbReference type="ARBA" id="ARBA00023098"/>
    </source>
</evidence>
<keyword evidence="2 6" id="KW-0489">Methyltransferase</keyword>
<dbReference type="GO" id="GO:0008168">
    <property type="term" value="F:methyltransferase activity"/>
    <property type="evidence" value="ECO:0007669"/>
    <property type="project" value="UniProtKB-KW"/>
</dbReference>
<accession>A0ABW7UPA6</accession>
<evidence type="ECO:0000256" key="3">
    <source>
        <dbReference type="ARBA" id="ARBA00022679"/>
    </source>
</evidence>
<protein>
    <submittedName>
        <fullName evidence="6">SAM-dependent methyltransferase</fullName>
        <ecNumber evidence="6">2.1.1.-</ecNumber>
    </submittedName>
</protein>
<dbReference type="GO" id="GO:0032259">
    <property type="term" value="P:methylation"/>
    <property type="evidence" value="ECO:0007669"/>
    <property type="project" value="UniProtKB-KW"/>
</dbReference>
<keyword evidence="4" id="KW-0949">S-adenosyl-L-methionine</keyword>
<dbReference type="Pfam" id="PF02353">
    <property type="entry name" value="CMAS"/>
    <property type="match status" value="1"/>
</dbReference>
<keyword evidence="7" id="KW-1185">Reference proteome</keyword>
<dbReference type="EMBL" id="JBIRWE010000001">
    <property type="protein sequence ID" value="MFI1963164.1"/>
    <property type="molecule type" value="Genomic_DNA"/>
</dbReference>
<dbReference type="Gene3D" id="3.40.50.150">
    <property type="entry name" value="Vaccinia Virus protein VP39"/>
    <property type="match status" value="1"/>
</dbReference>
<evidence type="ECO:0000256" key="2">
    <source>
        <dbReference type="ARBA" id="ARBA00022603"/>
    </source>
</evidence>
<keyword evidence="3 6" id="KW-0808">Transferase</keyword>
<keyword evidence="5" id="KW-0443">Lipid metabolism</keyword>
<evidence type="ECO:0000256" key="1">
    <source>
        <dbReference type="ARBA" id="ARBA00010815"/>
    </source>
</evidence>
<dbReference type="EC" id="2.1.1.-" evidence="6"/>
<dbReference type="InterPro" id="IPR029063">
    <property type="entry name" value="SAM-dependent_MTases_sf"/>
</dbReference>
<dbReference type="CDD" id="cd02440">
    <property type="entry name" value="AdoMet_MTases"/>
    <property type="match status" value="1"/>
</dbReference>
<proteinExistence type="inferred from homology"/>
<name>A0ABW7UPA6_9ACTN</name>
<reference evidence="6 7" key="1">
    <citation type="submission" date="2024-10" db="EMBL/GenBank/DDBJ databases">
        <title>The Natural Products Discovery Center: Release of the First 8490 Sequenced Strains for Exploring Actinobacteria Biosynthetic Diversity.</title>
        <authorList>
            <person name="Kalkreuter E."/>
            <person name="Kautsar S.A."/>
            <person name="Yang D."/>
            <person name="Bader C.D."/>
            <person name="Teijaro C.N."/>
            <person name="Fluegel L."/>
            <person name="Davis C.M."/>
            <person name="Simpson J.R."/>
            <person name="Lauterbach L."/>
            <person name="Steele A.D."/>
            <person name="Gui C."/>
            <person name="Meng S."/>
            <person name="Li G."/>
            <person name="Viehrig K."/>
            <person name="Ye F."/>
            <person name="Su P."/>
            <person name="Kiefer A.F."/>
            <person name="Nichols A."/>
            <person name="Cepeda A.J."/>
            <person name="Yan W."/>
            <person name="Fan B."/>
            <person name="Jiang Y."/>
            <person name="Adhikari A."/>
            <person name="Zheng C.-J."/>
            <person name="Schuster L."/>
            <person name="Cowan T.M."/>
            <person name="Smanski M.J."/>
            <person name="Chevrette M.G."/>
            <person name="De Carvalho L.P.S."/>
            <person name="Shen B."/>
        </authorList>
    </citation>
    <scope>NUCLEOTIDE SEQUENCE [LARGE SCALE GENOMIC DNA]</scope>
    <source>
        <strain evidence="6 7">NPDC020327</strain>
    </source>
</reference>
<dbReference type="InterPro" id="IPR050723">
    <property type="entry name" value="CFA/CMAS"/>
</dbReference>
<evidence type="ECO:0000313" key="6">
    <source>
        <dbReference type="EMBL" id="MFI1963164.1"/>
    </source>
</evidence>
<dbReference type="SUPFAM" id="SSF53335">
    <property type="entry name" value="S-adenosyl-L-methionine-dependent methyltransferases"/>
    <property type="match status" value="1"/>
</dbReference>
<dbReference type="Proteomes" id="UP001611548">
    <property type="component" value="Unassembled WGS sequence"/>
</dbReference>
<dbReference type="PANTHER" id="PTHR43667:SF1">
    <property type="entry name" value="CYCLOPROPANE-FATTY-ACYL-PHOSPHOLIPID SYNTHASE"/>
    <property type="match status" value="1"/>
</dbReference>
<organism evidence="6 7">
    <name type="scientific">Streptomyces pathocidini</name>
    <dbReference type="NCBI Taxonomy" id="1650571"/>
    <lineage>
        <taxon>Bacteria</taxon>
        <taxon>Bacillati</taxon>
        <taxon>Actinomycetota</taxon>
        <taxon>Actinomycetes</taxon>
        <taxon>Kitasatosporales</taxon>
        <taxon>Streptomycetaceae</taxon>
        <taxon>Streptomyces</taxon>
    </lineage>
</organism>
<sequence length="298" mass="32562">MNRVPSEAAPKVEPAEAVAATNRHYTLPPPVFAAFLGRRMKYTCGLYGPGVGSLDEAQEAKLRMIASLLGVRGGERVLDIGCGWGALALFLAQEYDCHVTAVAPAPAQTAHLRAAVERLGLADRVEVRDASVEELEPDGMPFDAVAMVGVIEHMPDHAAALRTAARLLRRGGPLYLSASCFRSHATRHEFASRPGSRHVTEGIFGYAVMRPVSVLIAGLEDAGLSMTTLTDLTGHYHRTIEEWLRRAELHRAEIDREHPGLTDDLVRYFRVTNAGWGYTTKHYALTAVRSRMGRTVLA</sequence>